<reference evidence="2" key="1">
    <citation type="submission" date="2016-10" db="EMBL/GenBank/DDBJ databases">
        <title>The assassin bug Pristhesancus plagipennis produces two different types of venom.</title>
        <authorList>
            <person name="Walker A.A."/>
            <person name="Herzig V."/>
            <person name="Jin J."/>
            <person name="Fry B.G."/>
            <person name="King G.F."/>
        </authorList>
    </citation>
    <scope>NUCLEOTIDE SEQUENCE</scope>
    <source>
        <tissue evidence="2">Venom/labial glands</tissue>
    </source>
</reference>
<dbReference type="PANTHER" id="PTHR10185">
    <property type="entry name" value="PHOSPHOLIPASE D - RELATED"/>
    <property type="match status" value="1"/>
</dbReference>
<accession>A0A2K8JPM6</accession>
<feature type="chain" id="PRO_5014726557" evidence="1">
    <location>
        <begin position="16"/>
        <end position="60"/>
    </location>
</feature>
<name>A0A2K8JPM6_PRIPG</name>
<feature type="signal peptide" evidence="1">
    <location>
        <begin position="1"/>
        <end position="15"/>
    </location>
</feature>
<evidence type="ECO:0000256" key="1">
    <source>
        <dbReference type="SAM" id="SignalP"/>
    </source>
</evidence>
<dbReference type="EMBL" id="KY031232">
    <property type="protein sequence ID" value="ATU82983.1"/>
    <property type="molecule type" value="mRNA"/>
</dbReference>
<sequence>MLILYFVFFLPLGTSNWVGDYFTKTAGVGIITYGNSTIRSDLESIFQRDWNSEFSYPIQK</sequence>
<dbReference type="InterPro" id="IPR050874">
    <property type="entry name" value="Diverse_PLD-related"/>
</dbReference>
<organism evidence="2">
    <name type="scientific">Pristhesancus plagipennis</name>
    <name type="common">Common assassin bug</name>
    <dbReference type="NCBI Taxonomy" id="1955184"/>
    <lineage>
        <taxon>Eukaryota</taxon>
        <taxon>Metazoa</taxon>
        <taxon>Ecdysozoa</taxon>
        <taxon>Arthropoda</taxon>
        <taxon>Hexapoda</taxon>
        <taxon>Insecta</taxon>
        <taxon>Pterygota</taxon>
        <taxon>Neoptera</taxon>
        <taxon>Paraneoptera</taxon>
        <taxon>Hemiptera</taxon>
        <taxon>Heteroptera</taxon>
        <taxon>Panheteroptera</taxon>
        <taxon>Cimicomorpha</taxon>
        <taxon>Reduviidae</taxon>
        <taxon>Harpactorinae</taxon>
        <taxon>Harpactorini</taxon>
        <taxon>Pristhesancus</taxon>
    </lineage>
</organism>
<evidence type="ECO:0000313" key="2">
    <source>
        <dbReference type="EMBL" id="ATU82983.1"/>
    </source>
</evidence>
<proteinExistence type="evidence at transcript level"/>
<keyword evidence="1" id="KW-0732">Signal</keyword>
<dbReference type="PANTHER" id="PTHR10185:SF17">
    <property type="entry name" value="GM01519P-RELATED"/>
    <property type="match status" value="1"/>
</dbReference>
<protein>
    <submittedName>
        <fullName evidence="2">Uncharacterized protein</fullName>
    </submittedName>
</protein>
<dbReference type="SUPFAM" id="SSF56024">
    <property type="entry name" value="Phospholipase D/nuclease"/>
    <property type="match status" value="1"/>
</dbReference>
<dbReference type="AlphaFoldDB" id="A0A2K8JPM6"/>